<dbReference type="Gene3D" id="3.20.20.70">
    <property type="entry name" value="Aldolase class I"/>
    <property type="match status" value="1"/>
</dbReference>
<keyword evidence="9" id="KW-1185">Reference proteome</keyword>
<reference evidence="8 9" key="2">
    <citation type="journal article" date="2021" name="Genomics">
        <title>High-quality reference genome for Clonorchis sinensis.</title>
        <authorList>
            <person name="Young N.D."/>
            <person name="Stroehlein A.J."/>
            <person name="Kinkar L."/>
            <person name="Wang T."/>
            <person name="Sohn W.M."/>
            <person name="Chang B.C.H."/>
            <person name="Kaur P."/>
            <person name="Weisz D."/>
            <person name="Dudchenko O."/>
            <person name="Aiden E.L."/>
            <person name="Korhonen P.K."/>
            <person name="Gasser R.B."/>
        </authorList>
    </citation>
    <scope>NUCLEOTIDE SEQUENCE [LARGE SCALE GENOMIC DNA]</scope>
    <source>
        <strain evidence="8">Cs-k2</strain>
    </source>
</reference>
<reference evidence="8 9" key="1">
    <citation type="journal article" date="2018" name="Biotechnol. Adv.">
        <title>Improved genomic resources and new bioinformatic workflow for the carcinogenic parasite Clonorchis sinensis: Biotechnological implications.</title>
        <authorList>
            <person name="Wang D."/>
            <person name="Korhonen P.K."/>
            <person name="Gasser R.B."/>
            <person name="Young N.D."/>
        </authorList>
    </citation>
    <scope>NUCLEOTIDE SEQUENCE [LARGE SCALE GENOMIC DNA]</scope>
    <source>
        <strain evidence="8">Cs-k2</strain>
    </source>
</reference>
<dbReference type="GO" id="GO:0004801">
    <property type="term" value="F:transaldolase activity"/>
    <property type="evidence" value="ECO:0007669"/>
    <property type="project" value="UniProtKB-EC"/>
</dbReference>
<keyword evidence="4 7" id="KW-0808">Transferase</keyword>
<dbReference type="PANTHER" id="PTHR10683">
    <property type="entry name" value="TRANSALDOLASE"/>
    <property type="match status" value="1"/>
</dbReference>
<dbReference type="InterPro" id="IPR001585">
    <property type="entry name" value="TAL/FSA"/>
</dbReference>
<proteinExistence type="inferred from homology"/>
<evidence type="ECO:0000256" key="6">
    <source>
        <dbReference type="ARBA" id="ARBA00023270"/>
    </source>
</evidence>
<dbReference type="UniPathway" id="UPA00115">
    <property type="reaction ID" value="UER00414"/>
</dbReference>
<organism evidence="8 9">
    <name type="scientific">Clonorchis sinensis</name>
    <name type="common">Chinese liver fluke</name>
    <dbReference type="NCBI Taxonomy" id="79923"/>
    <lineage>
        <taxon>Eukaryota</taxon>
        <taxon>Metazoa</taxon>
        <taxon>Spiralia</taxon>
        <taxon>Lophotrochozoa</taxon>
        <taxon>Platyhelminthes</taxon>
        <taxon>Trematoda</taxon>
        <taxon>Digenea</taxon>
        <taxon>Opisthorchiida</taxon>
        <taxon>Opisthorchiata</taxon>
        <taxon>Opisthorchiidae</taxon>
        <taxon>Clonorchis</taxon>
    </lineage>
</organism>
<comment type="pathway">
    <text evidence="1 7">Carbohydrate degradation; pentose phosphate pathway; D-glyceraldehyde 3-phosphate and beta-D-fructose 6-phosphate from D-ribose 5-phosphate and D-xylulose 5-phosphate (non-oxidative stage): step 2/3.</text>
</comment>
<dbReference type="GO" id="GO:0005737">
    <property type="term" value="C:cytoplasm"/>
    <property type="evidence" value="ECO:0007669"/>
    <property type="project" value="InterPro"/>
</dbReference>
<dbReference type="InterPro" id="IPR018225">
    <property type="entry name" value="Transaldolase_AS"/>
</dbReference>
<comment type="caution">
    <text evidence="8">The sequence shown here is derived from an EMBL/GenBank/DDBJ whole genome shotgun (WGS) entry which is preliminary data.</text>
</comment>
<dbReference type="STRING" id="79923.A0A3R7D3B5"/>
<evidence type="ECO:0000256" key="3">
    <source>
        <dbReference type="ARBA" id="ARBA00013151"/>
    </source>
</evidence>
<dbReference type="GO" id="GO:0005975">
    <property type="term" value="P:carbohydrate metabolic process"/>
    <property type="evidence" value="ECO:0007669"/>
    <property type="project" value="InterPro"/>
</dbReference>
<dbReference type="PROSITE" id="PS00958">
    <property type="entry name" value="TRANSALDOLASE_2"/>
    <property type="match status" value="1"/>
</dbReference>
<dbReference type="CDD" id="cd00957">
    <property type="entry name" value="Transaldolase_TalAB"/>
    <property type="match status" value="1"/>
</dbReference>
<dbReference type="SUPFAM" id="SSF51569">
    <property type="entry name" value="Aldolase"/>
    <property type="match status" value="1"/>
</dbReference>
<evidence type="ECO:0000256" key="2">
    <source>
        <dbReference type="ARBA" id="ARBA00008012"/>
    </source>
</evidence>
<evidence type="ECO:0000313" key="8">
    <source>
        <dbReference type="EMBL" id="KAG5454638.1"/>
    </source>
</evidence>
<dbReference type="EMBL" id="NIRI02000005">
    <property type="protein sequence ID" value="KAG5454638.1"/>
    <property type="molecule type" value="Genomic_DNA"/>
</dbReference>
<comment type="function">
    <text evidence="7">Catalyzes the rate-limiting step of the non-oxidative phase in the pentose phosphate pathway. Catalyzes the reversible conversion of sedheptulose-7-phosphate and D-glyceraldehyde 3-phosphate into erythrose-4-phosphate and beta-D-fructose 6-phosphate.</text>
</comment>
<accession>A0A3R7D3B5</accession>
<evidence type="ECO:0000256" key="4">
    <source>
        <dbReference type="ARBA" id="ARBA00022679"/>
    </source>
</evidence>
<dbReference type="PANTHER" id="PTHR10683:SF18">
    <property type="entry name" value="TRANSALDOLASE"/>
    <property type="match status" value="1"/>
</dbReference>
<dbReference type="InParanoid" id="A0A3R7D3B5"/>
<evidence type="ECO:0000256" key="5">
    <source>
        <dbReference type="ARBA" id="ARBA00023126"/>
    </source>
</evidence>
<sequence length="325" mass="35962">MSSTLNRLKEVTTVVADTGDFEAIKKYSPVDSTTNPSLILLASKLPTYAHLIDEAVKFGLHQKTLEEQIRAAFDRVFVLFGCEILKVVPGRVSTEVDARHSFDVQKQVDTARHLISMYETMGVSKDRVLIKLSSTWEGIQAGKILESKYGIHCNLTLMFSLCQAIACAEAGVTLISPFVGRVLDWHVAKHGKVSYGRMDDPGVQLVTSIYKYYKSHGYKTEVSGDRCYLIFLIIHVVLLEACPMCVDSTVAFCGFSSIIFSFSAVLASTGTGSTLSRPAPITEAEFRWQLNQDEMASDKLSDGVRRFAKDAETLRELLKAKILGN</sequence>
<gene>
    <name evidence="8" type="ORF">CSKR_106029</name>
</gene>
<comment type="catalytic activity">
    <reaction evidence="7">
        <text>D-sedoheptulose 7-phosphate + D-glyceraldehyde 3-phosphate = D-erythrose 4-phosphate + beta-D-fructose 6-phosphate</text>
        <dbReference type="Rhea" id="RHEA:17053"/>
        <dbReference type="ChEBI" id="CHEBI:16897"/>
        <dbReference type="ChEBI" id="CHEBI:57483"/>
        <dbReference type="ChEBI" id="CHEBI:57634"/>
        <dbReference type="ChEBI" id="CHEBI:59776"/>
        <dbReference type="EC" id="2.2.1.2"/>
    </reaction>
</comment>
<dbReference type="GO" id="GO:0009052">
    <property type="term" value="P:pentose-phosphate shunt, non-oxidative branch"/>
    <property type="evidence" value="ECO:0007669"/>
    <property type="project" value="TreeGrafter"/>
</dbReference>
<dbReference type="Proteomes" id="UP000286415">
    <property type="component" value="Unassembled WGS sequence"/>
</dbReference>
<keyword evidence="6" id="KW-0704">Schiff base</keyword>
<protein>
    <recommendedName>
        <fullName evidence="3 7">Transaldolase</fullName>
        <ecNumber evidence="3 7">2.2.1.2</ecNumber>
    </recommendedName>
</protein>
<dbReference type="Pfam" id="PF00923">
    <property type="entry name" value="TAL_FSA"/>
    <property type="match status" value="1"/>
</dbReference>
<dbReference type="FunCoup" id="A0A3R7D3B5">
    <property type="interactions" value="840"/>
</dbReference>
<comment type="similarity">
    <text evidence="2">Belongs to the transaldolase family. Type 1 subfamily.</text>
</comment>
<name>A0A3R7D3B5_CLOSI</name>
<keyword evidence="5 7" id="KW-0570">Pentose shunt</keyword>
<dbReference type="InterPro" id="IPR013785">
    <property type="entry name" value="Aldolase_TIM"/>
</dbReference>
<dbReference type="InterPro" id="IPR004730">
    <property type="entry name" value="Transaldolase_1"/>
</dbReference>
<dbReference type="EC" id="2.2.1.2" evidence="3 7"/>
<dbReference type="AlphaFoldDB" id="A0A3R7D3B5"/>
<evidence type="ECO:0000256" key="7">
    <source>
        <dbReference type="RuleBase" id="RU000501"/>
    </source>
</evidence>
<dbReference type="PROSITE" id="PS01054">
    <property type="entry name" value="TRANSALDOLASE_1"/>
    <property type="match status" value="1"/>
</dbReference>
<dbReference type="OrthoDB" id="2015515at2759"/>
<evidence type="ECO:0000256" key="1">
    <source>
        <dbReference type="ARBA" id="ARBA00004857"/>
    </source>
</evidence>
<evidence type="ECO:0000313" key="9">
    <source>
        <dbReference type="Proteomes" id="UP000286415"/>
    </source>
</evidence>